<reference evidence="1" key="2">
    <citation type="journal article" date="2015" name="Fish Shellfish Immunol.">
        <title>Early steps in the European eel (Anguilla anguilla)-Vibrio vulnificus interaction in the gills: Role of the RtxA13 toxin.</title>
        <authorList>
            <person name="Callol A."/>
            <person name="Pajuelo D."/>
            <person name="Ebbesson L."/>
            <person name="Teles M."/>
            <person name="MacKenzie S."/>
            <person name="Amaro C."/>
        </authorList>
    </citation>
    <scope>NUCLEOTIDE SEQUENCE</scope>
</reference>
<accession>A0A0E9WFU5</accession>
<dbReference type="AlphaFoldDB" id="A0A0E9WFU5"/>
<proteinExistence type="predicted"/>
<name>A0A0E9WFU5_ANGAN</name>
<sequence>MYQTEHCYTISNDSDLKCLLPTLPTLTRSFNGTQVGFSDS</sequence>
<dbReference type="EMBL" id="GBXM01020127">
    <property type="protein sequence ID" value="JAH88450.1"/>
    <property type="molecule type" value="Transcribed_RNA"/>
</dbReference>
<evidence type="ECO:0000313" key="1">
    <source>
        <dbReference type="EMBL" id="JAH88450.1"/>
    </source>
</evidence>
<protein>
    <submittedName>
        <fullName evidence="1">Uncharacterized protein</fullName>
    </submittedName>
</protein>
<reference evidence="1" key="1">
    <citation type="submission" date="2014-11" db="EMBL/GenBank/DDBJ databases">
        <authorList>
            <person name="Amaro Gonzalez C."/>
        </authorList>
    </citation>
    <scope>NUCLEOTIDE SEQUENCE</scope>
</reference>
<organism evidence="1">
    <name type="scientific">Anguilla anguilla</name>
    <name type="common">European freshwater eel</name>
    <name type="synonym">Muraena anguilla</name>
    <dbReference type="NCBI Taxonomy" id="7936"/>
    <lineage>
        <taxon>Eukaryota</taxon>
        <taxon>Metazoa</taxon>
        <taxon>Chordata</taxon>
        <taxon>Craniata</taxon>
        <taxon>Vertebrata</taxon>
        <taxon>Euteleostomi</taxon>
        <taxon>Actinopterygii</taxon>
        <taxon>Neopterygii</taxon>
        <taxon>Teleostei</taxon>
        <taxon>Anguilliformes</taxon>
        <taxon>Anguillidae</taxon>
        <taxon>Anguilla</taxon>
    </lineage>
</organism>